<name>A0AC35FRW6_9BILA</name>
<proteinExistence type="predicted"/>
<sequence length="446" mass="50220">MTLLLLKCFILISCIHRICVAVPTITTKDVVDKTAPAVETSLTDADFKKLPEKEVDLRQLGIDVSDDPTMGNKAEGDIAVLNIKKFMDDQSSTIGRNAIRQSYRRWPNNEIPYTLSSQYGSYSRSIIAKAMNEYHTKTCIKFIPRVENIHKDYVYIHPDDGCYSLVGRTGGKQPLSLDSGCIQTGTIVHELMHTVGFFHEQSRYDRDEYIEITWPNVINGADDQFEKYGMNVIDQMNEPYDYSSIMHYGPYAFSSNGKKTIIARKPGAGKMGQRIQFSEIDLRKINKLYQCNISSNNNNNNNNNNNQINSNTVLPSTINTSNTKTDCNDQNWRCAFWSMSIFGYCQEYKEIREIVCPKSCGTCMELSSFSSNVKEVGCADKSPICKHVKKGGCSSPLTQITCQKTCGLCDENVCEDKADWSVCQSVVILQLCAEHEDCNKTCGFCK</sequence>
<dbReference type="WBParaSite" id="PS1159_v2.g2011.t1">
    <property type="protein sequence ID" value="PS1159_v2.g2011.t1"/>
    <property type="gene ID" value="PS1159_v2.g2011"/>
</dbReference>
<organism evidence="1 2">
    <name type="scientific">Panagrolaimus sp. PS1159</name>
    <dbReference type="NCBI Taxonomy" id="55785"/>
    <lineage>
        <taxon>Eukaryota</taxon>
        <taxon>Metazoa</taxon>
        <taxon>Ecdysozoa</taxon>
        <taxon>Nematoda</taxon>
        <taxon>Chromadorea</taxon>
        <taxon>Rhabditida</taxon>
        <taxon>Tylenchina</taxon>
        <taxon>Panagrolaimomorpha</taxon>
        <taxon>Panagrolaimoidea</taxon>
        <taxon>Panagrolaimidae</taxon>
        <taxon>Panagrolaimus</taxon>
    </lineage>
</organism>
<protein>
    <submittedName>
        <fullName evidence="2">Metalloendopeptidase</fullName>
    </submittedName>
</protein>
<dbReference type="Proteomes" id="UP000887580">
    <property type="component" value="Unplaced"/>
</dbReference>
<evidence type="ECO:0000313" key="1">
    <source>
        <dbReference type="Proteomes" id="UP000887580"/>
    </source>
</evidence>
<reference evidence="2" key="1">
    <citation type="submission" date="2022-11" db="UniProtKB">
        <authorList>
            <consortium name="WormBaseParasite"/>
        </authorList>
    </citation>
    <scope>IDENTIFICATION</scope>
</reference>
<evidence type="ECO:0000313" key="2">
    <source>
        <dbReference type="WBParaSite" id="PS1159_v2.g2011.t1"/>
    </source>
</evidence>
<accession>A0AC35FRW6</accession>